<feature type="region of interest" description="Disordered" evidence="7">
    <location>
        <begin position="496"/>
        <end position="555"/>
    </location>
</feature>
<sequence>MESDSVLSLPSGWLYKWTNYLKGYRKRCHPKAVSHTCMGTIDLTNIAISSKGSGNSFILHEARGRSYHLRALNEQDKRRWMNVLTAAKSKLIKSHNGLESDSCSDDMNSYVRSRNSGKVSQNNNSSTSATSSWRSFSRFRRKNRSTLAVSSTTEESTSPDVIVSRHSGKRKSDPISPMQSPLANGSRTSEISSVKSPLPFTYSPQRRRVLNSGLANEICVTREFQDQLNSADSAFDSFITHANHVVESIRDVTASATDKSKSNTGVIVGKLVNLRSTIDELVEACQKTMTAWTTSTEWFQRQLASEYDKSARLERTVEQLAKQHRALETQFCSSYASLSSGTNRPTSPMPSISAMTSTSLQLQDPTRLYIMSRFDRSNFSSKLKSHAHTSNCPSHMMYTGFIKCMAIIDLRLSSGIRSFSSMDDIFFDAESSLSNFPSRAGLSGSGARGSDDTMLIHPSFASLGSLRNVDESSGSEADDLVTAAADEGIFAVPCGNQSYLSSPSPGQSPSPTNTTRLNGHGRRGLRSEDSSDRIESMNDSTTTSSSSSLRESGLMIPASRRQRRISIPPRPRISLNLWGVLKNCIGKELSRIPLPVNFNEPLSFLQRVTEDLTYSKCLDEASQVSDPVTRMAWIAAFSVSSYATTAVRMSKPFNPLLGETYECDRSDDFGWRSFAEQVSHHPPVVAHYCESIRHGWKFWQEFTVDSKFRGKYLSLVPKGGTHLVFKDGQHFTWSKVTITVHNIIVGRLWAEIHGETTIKNHNTNHTCRMRYLAHSYFSRDPDRMTDTFLRLVFSFLLFVKVTGSIFDPSDTLVYKLTGTWDSEVKGGRVDPEGNPTEPPKVLLIVEPPSANSDSMYNFNKFAIELNEPEDGVAPTDSRLRPDQRLMELGQWDEANTEKERLEVKQRRKRRAWDLFEAGEEPLDPELGPPYKPVWFSPIHDTYTDEDCHKFNGDYWTMKAKQDWSRCPDIF</sequence>
<evidence type="ECO:0000256" key="5">
    <source>
        <dbReference type="ARBA" id="ARBA00023121"/>
    </source>
</evidence>
<feature type="compositionally biased region" description="Basic and acidic residues" evidence="7">
    <location>
        <begin position="525"/>
        <end position="536"/>
    </location>
</feature>
<feature type="compositionally biased region" description="Low complexity" evidence="7">
    <location>
        <begin position="498"/>
        <end position="511"/>
    </location>
</feature>
<evidence type="ECO:0000313" key="11">
    <source>
        <dbReference type="WBParaSite" id="HNAJ_0000853801-mRNA-1"/>
    </source>
</evidence>
<keyword evidence="3" id="KW-0597">Phosphoprotein</keyword>
<dbReference type="InterPro" id="IPR001849">
    <property type="entry name" value="PH_domain"/>
</dbReference>
<feature type="compositionally biased region" description="Low complexity" evidence="7">
    <location>
        <begin position="120"/>
        <end position="136"/>
    </location>
</feature>
<evidence type="ECO:0000256" key="2">
    <source>
        <dbReference type="ARBA" id="ARBA00022448"/>
    </source>
</evidence>
<feature type="coiled-coil region" evidence="6">
    <location>
        <begin position="303"/>
        <end position="330"/>
    </location>
</feature>
<evidence type="ECO:0000256" key="7">
    <source>
        <dbReference type="SAM" id="MobiDB-lite"/>
    </source>
</evidence>
<dbReference type="EMBL" id="UZAE01012315">
    <property type="protein sequence ID" value="VDO04520.1"/>
    <property type="molecule type" value="Genomic_DNA"/>
</dbReference>
<dbReference type="OrthoDB" id="1854502at2759"/>
<feature type="compositionally biased region" description="Polar residues" evidence="7">
    <location>
        <begin position="147"/>
        <end position="159"/>
    </location>
</feature>
<reference evidence="9 10" key="2">
    <citation type="submission" date="2018-11" db="EMBL/GenBank/DDBJ databases">
        <authorList>
            <consortium name="Pathogen Informatics"/>
        </authorList>
    </citation>
    <scope>NUCLEOTIDE SEQUENCE [LARGE SCALE GENOMIC DNA]</scope>
</reference>
<evidence type="ECO:0000256" key="4">
    <source>
        <dbReference type="ARBA" id="ARBA00023055"/>
    </source>
</evidence>
<feature type="domain" description="PH" evidence="8">
    <location>
        <begin position="1"/>
        <end position="89"/>
    </location>
</feature>
<dbReference type="FunFam" id="2.40.160.120:FF:000001">
    <property type="entry name" value="Oxysterol-binding protein"/>
    <property type="match status" value="1"/>
</dbReference>
<dbReference type="GO" id="GO:0032934">
    <property type="term" value="F:sterol binding"/>
    <property type="evidence" value="ECO:0007669"/>
    <property type="project" value="TreeGrafter"/>
</dbReference>
<evidence type="ECO:0000256" key="3">
    <source>
        <dbReference type="ARBA" id="ARBA00022553"/>
    </source>
</evidence>
<feature type="compositionally biased region" description="Polar residues" evidence="7">
    <location>
        <begin position="97"/>
        <end position="119"/>
    </location>
</feature>
<evidence type="ECO:0000313" key="9">
    <source>
        <dbReference type="EMBL" id="VDO04520.1"/>
    </source>
</evidence>
<keyword evidence="5" id="KW-0446">Lipid-binding</keyword>
<name>A0A158QI20_RODNA</name>
<dbReference type="SMART" id="SM00233">
    <property type="entry name" value="PH"/>
    <property type="match status" value="1"/>
</dbReference>
<dbReference type="GO" id="GO:0097038">
    <property type="term" value="C:perinuclear endoplasmic reticulum"/>
    <property type="evidence" value="ECO:0007669"/>
    <property type="project" value="TreeGrafter"/>
</dbReference>
<protein>
    <submittedName>
        <fullName evidence="11">PH domain-containing protein</fullName>
    </submittedName>
</protein>
<evidence type="ECO:0000259" key="8">
    <source>
        <dbReference type="PROSITE" id="PS50003"/>
    </source>
</evidence>
<dbReference type="InterPro" id="IPR037239">
    <property type="entry name" value="OSBP_sf"/>
</dbReference>
<proteinExistence type="inferred from homology"/>
<dbReference type="GO" id="GO:0120009">
    <property type="term" value="P:intermembrane lipid transfer"/>
    <property type="evidence" value="ECO:0007669"/>
    <property type="project" value="UniProtKB-ARBA"/>
</dbReference>
<dbReference type="InterPro" id="IPR000648">
    <property type="entry name" value="Oxysterol-bd"/>
</dbReference>
<dbReference type="Proteomes" id="UP000278807">
    <property type="component" value="Unassembled WGS sequence"/>
</dbReference>
<keyword evidence="10" id="KW-1185">Reference proteome</keyword>
<comment type="similarity">
    <text evidence="1">Belongs to the OSBP family.</text>
</comment>
<dbReference type="InterPro" id="IPR011993">
    <property type="entry name" value="PH-like_dom_sf"/>
</dbReference>
<dbReference type="GO" id="GO:0005886">
    <property type="term" value="C:plasma membrane"/>
    <property type="evidence" value="ECO:0007669"/>
    <property type="project" value="TreeGrafter"/>
</dbReference>
<dbReference type="AlphaFoldDB" id="A0A158QI20"/>
<keyword evidence="4" id="KW-0445">Lipid transport</keyword>
<dbReference type="SUPFAM" id="SSF50729">
    <property type="entry name" value="PH domain-like"/>
    <property type="match status" value="1"/>
</dbReference>
<keyword evidence="6" id="KW-0175">Coiled coil</keyword>
<reference evidence="11" key="1">
    <citation type="submission" date="2016-04" db="UniProtKB">
        <authorList>
            <consortium name="WormBaseParasite"/>
        </authorList>
    </citation>
    <scope>IDENTIFICATION</scope>
</reference>
<dbReference type="PANTHER" id="PTHR10972:SF205">
    <property type="entry name" value="OXYSTEROL-BINDING PROTEIN 1"/>
    <property type="match status" value="1"/>
</dbReference>
<keyword evidence="2" id="KW-0813">Transport</keyword>
<feature type="compositionally biased region" description="Polar residues" evidence="7">
    <location>
        <begin position="177"/>
        <end position="195"/>
    </location>
</feature>
<evidence type="ECO:0000313" key="10">
    <source>
        <dbReference type="Proteomes" id="UP000278807"/>
    </source>
</evidence>
<feature type="region of interest" description="Disordered" evidence="7">
    <location>
        <begin position="95"/>
        <end position="198"/>
    </location>
</feature>
<dbReference type="STRING" id="102285.A0A158QI20"/>
<accession>A0A158QI20</accession>
<dbReference type="WBParaSite" id="HNAJ_0000853801-mRNA-1">
    <property type="protein sequence ID" value="HNAJ_0000853801-mRNA-1"/>
    <property type="gene ID" value="HNAJ_0000853801"/>
</dbReference>
<dbReference type="Pfam" id="PF01237">
    <property type="entry name" value="Oxysterol_BP"/>
    <property type="match status" value="1"/>
</dbReference>
<gene>
    <name evidence="9" type="ORF">HNAJ_LOCUS8534</name>
</gene>
<dbReference type="SUPFAM" id="SSF144000">
    <property type="entry name" value="Oxysterol-binding protein-like"/>
    <property type="match status" value="1"/>
</dbReference>
<dbReference type="Gene3D" id="2.40.160.120">
    <property type="match status" value="1"/>
</dbReference>
<organism evidence="11">
    <name type="scientific">Rodentolepis nana</name>
    <name type="common">Dwarf tapeworm</name>
    <name type="synonym">Hymenolepis nana</name>
    <dbReference type="NCBI Taxonomy" id="102285"/>
    <lineage>
        <taxon>Eukaryota</taxon>
        <taxon>Metazoa</taxon>
        <taxon>Spiralia</taxon>
        <taxon>Lophotrochozoa</taxon>
        <taxon>Platyhelminthes</taxon>
        <taxon>Cestoda</taxon>
        <taxon>Eucestoda</taxon>
        <taxon>Cyclophyllidea</taxon>
        <taxon>Hymenolepididae</taxon>
        <taxon>Rodentolepis</taxon>
    </lineage>
</organism>
<evidence type="ECO:0000256" key="1">
    <source>
        <dbReference type="ARBA" id="ARBA00008842"/>
    </source>
</evidence>
<dbReference type="Gene3D" id="2.30.29.30">
    <property type="entry name" value="Pleckstrin-homology domain (PH domain)/Phosphotyrosine-binding domain (PTB)"/>
    <property type="match status" value="1"/>
</dbReference>
<dbReference type="PANTHER" id="PTHR10972">
    <property type="entry name" value="OXYSTEROL-BINDING PROTEIN-RELATED"/>
    <property type="match status" value="1"/>
</dbReference>
<dbReference type="PROSITE" id="PS50003">
    <property type="entry name" value="PH_DOMAIN"/>
    <property type="match status" value="1"/>
</dbReference>
<evidence type="ECO:0000256" key="6">
    <source>
        <dbReference type="SAM" id="Coils"/>
    </source>
</evidence>
<dbReference type="GO" id="GO:0005829">
    <property type="term" value="C:cytosol"/>
    <property type="evidence" value="ECO:0007669"/>
    <property type="project" value="TreeGrafter"/>
</dbReference>